<keyword evidence="7 8" id="KW-0472">Membrane</keyword>
<dbReference type="InterPro" id="IPR026046">
    <property type="entry name" value="UBIAD1"/>
</dbReference>
<feature type="transmembrane region" description="Helical" evidence="8">
    <location>
        <begin position="281"/>
        <end position="301"/>
    </location>
</feature>
<dbReference type="HAMAP" id="MF_01937">
    <property type="entry name" value="MenA_1"/>
    <property type="match status" value="1"/>
</dbReference>
<dbReference type="Gene3D" id="1.10.357.140">
    <property type="entry name" value="UbiA prenyltransferase"/>
    <property type="match status" value="1"/>
</dbReference>
<dbReference type="GO" id="GO:0042371">
    <property type="term" value="P:vitamin K biosynthetic process"/>
    <property type="evidence" value="ECO:0007669"/>
    <property type="project" value="TreeGrafter"/>
</dbReference>
<comment type="function">
    <text evidence="8">Conversion of 1,4-dihydroxy-2-naphthoate (DHNA) to demethylmenaquinone (DMK).</text>
</comment>
<gene>
    <name evidence="8 10" type="primary">menA</name>
    <name evidence="10" type="ORF">D1Z90_05555</name>
</gene>
<dbReference type="GO" id="GO:0046428">
    <property type="term" value="F:1,4-dihydroxy-2-naphthoate polyprenyltransferase activity"/>
    <property type="evidence" value="ECO:0007669"/>
    <property type="project" value="UniProtKB-UniRule"/>
</dbReference>
<dbReference type="UniPathway" id="UPA00079">
    <property type="reaction ID" value="UER00168"/>
</dbReference>
<keyword evidence="11" id="KW-1185">Reference proteome</keyword>
<dbReference type="PANTHER" id="PTHR13929:SF0">
    <property type="entry name" value="UBIA PRENYLTRANSFERASE DOMAIN-CONTAINING PROTEIN 1"/>
    <property type="match status" value="1"/>
</dbReference>
<sequence>MSRSRFVAVWLPAIRPRTLPLACGAILLAAGLAFQHGVFDGLILTLCLTTAILLQVISNLANDYGDAVTGADNEARIGPQRVMQAGLVTAKQMQQAIGFTSVLTIISGLLLLYVAFASNWWSLLGFVLLGAVAMLAAVTYTMGKTPYGYRGYGDISVFIFFGLVAVLGSFYLYGQFLQWLLLLPAIGCGCLATAVLNINNTRDMVTDKQAGKMTLALKLGRNNACKYQYALLFAAVGSSTLYLQQWPFQWWHYSFLVALIPLLQAAHSLTITKDGERLNAALKQTALASFVYSCLFALVVANLA</sequence>
<evidence type="ECO:0000313" key="10">
    <source>
        <dbReference type="EMBL" id="RJG49568.1"/>
    </source>
</evidence>
<dbReference type="CDD" id="cd13962">
    <property type="entry name" value="PT_UbiA_UBIAD1"/>
    <property type="match status" value="1"/>
</dbReference>
<feature type="transmembrane region" description="Helical" evidence="8">
    <location>
        <begin position="155"/>
        <end position="173"/>
    </location>
</feature>
<organism evidence="10 11">
    <name type="scientific">Motilimonas pumila</name>
    <dbReference type="NCBI Taxonomy" id="2303987"/>
    <lineage>
        <taxon>Bacteria</taxon>
        <taxon>Pseudomonadati</taxon>
        <taxon>Pseudomonadota</taxon>
        <taxon>Gammaproteobacteria</taxon>
        <taxon>Alteromonadales</taxon>
        <taxon>Alteromonadales genera incertae sedis</taxon>
        <taxon>Motilimonas</taxon>
    </lineage>
</organism>
<feature type="transmembrane region" description="Helical" evidence="8">
    <location>
        <begin position="96"/>
        <end position="116"/>
    </location>
</feature>
<keyword evidence="6 8" id="KW-1133">Transmembrane helix</keyword>
<name>A0A418YHH9_9GAMM</name>
<proteinExistence type="inferred from homology"/>
<dbReference type="OrthoDB" id="9767568at2"/>
<feature type="transmembrane region" description="Helical" evidence="8">
    <location>
        <begin position="43"/>
        <end position="61"/>
    </location>
</feature>
<evidence type="ECO:0000256" key="7">
    <source>
        <dbReference type="ARBA" id="ARBA00023136"/>
    </source>
</evidence>
<evidence type="ECO:0000256" key="2">
    <source>
        <dbReference type="ARBA" id="ARBA00022428"/>
    </source>
</evidence>
<evidence type="ECO:0000256" key="5">
    <source>
        <dbReference type="ARBA" id="ARBA00022692"/>
    </source>
</evidence>
<evidence type="ECO:0000256" key="8">
    <source>
        <dbReference type="HAMAP-Rule" id="MF_01937"/>
    </source>
</evidence>
<feature type="transmembrane region" description="Helical" evidence="8">
    <location>
        <begin position="122"/>
        <end position="143"/>
    </location>
</feature>
<accession>A0A418YHH9</accession>
<evidence type="ECO:0000256" key="3">
    <source>
        <dbReference type="ARBA" id="ARBA00022475"/>
    </source>
</evidence>
<dbReference type="EC" id="2.5.1.74" evidence="8 9"/>
<dbReference type="InterPro" id="IPR000537">
    <property type="entry name" value="UbiA_prenyltransferase"/>
</dbReference>
<feature type="transmembrane region" description="Helical" evidence="8">
    <location>
        <begin position="250"/>
        <end position="269"/>
    </location>
</feature>
<evidence type="ECO:0000313" key="11">
    <source>
        <dbReference type="Proteomes" id="UP000283255"/>
    </source>
</evidence>
<dbReference type="GO" id="GO:0005886">
    <property type="term" value="C:plasma membrane"/>
    <property type="evidence" value="ECO:0007669"/>
    <property type="project" value="UniProtKB-SubCell"/>
</dbReference>
<comment type="subcellular location">
    <subcellularLocation>
        <location evidence="8">Cell membrane</location>
        <topology evidence="8">Multi-pass membrane protein</topology>
    </subcellularLocation>
    <subcellularLocation>
        <location evidence="1">Membrane</location>
        <topology evidence="1">Multi-pass membrane protein</topology>
    </subcellularLocation>
</comment>
<keyword evidence="5 8" id="KW-0812">Transmembrane</keyword>
<keyword evidence="2 8" id="KW-0474">Menaquinone biosynthesis</keyword>
<reference evidence="10 11" key="2">
    <citation type="submission" date="2019-01" db="EMBL/GenBank/DDBJ databases">
        <title>Motilimonas pumilus sp. nov., isolated from the gut of sea cucumber (Apostichopus japonicus).</title>
        <authorList>
            <person name="Wang F.-Q."/>
            <person name="Ren L.-H."/>
            <person name="Lin Y.-W."/>
            <person name="Sun G.-H."/>
            <person name="Du Z.-J."/>
            <person name="Zhao J.-X."/>
            <person name="Liu X.-J."/>
            <person name="Liu L.-J."/>
        </authorList>
    </citation>
    <scope>NUCLEOTIDE SEQUENCE [LARGE SCALE GENOMIC DNA]</scope>
    <source>
        <strain evidence="10 11">PLHSC7-2</strain>
    </source>
</reference>
<dbReference type="Pfam" id="PF01040">
    <property type="entry name" value="UbiA"/>
    <property type="match status" value="1"/>
</dbReference>
<dbReference type="EMBL" id="QZCH01000004">
    <property type="protein sequence ID" value="RJG49568.1"/>
    <property type="molecule type" value="Genomic_DNA"/>
</dbReference>
<dbReference type="NCBIfam" id="TIGR00751">
    <property type="entry name" value="menA"/>
    <property type="match status" value="1"/>
</dbReference>
<dbReference type="AlphaFoldDB" id="A0A418YHH9"/>
<comment type="catalytic activity">
    <reaction evidence="8">
        <text>an all-trans-polyprenyl diphosphate + 1,4-dihydroxy-2-naphthoate + H(+) = a 2-demethylmenaquinol + CO2 + diphosphate</text>
        <dbReference type="Rhea" id="RHEA:26478"/>
        <dbReference type="Rhea" id="RHEA-COMP:9563"/>
        <dbReference type="Rhea" id="RHEA-COMP:9564"/>
        <dbReference type="ChEBI" id="CHEBI:11173"/>
        <dbReference type="ChEBI" id="CHEBI:15378"/>
        <dbReference type="ChEBI" id="CHEBI:16526"/>
        <dbReference type="ChEBI" id="CHEBI:33019"/>
        <dbReference type="ChEBI" id="CHEBI:55437"/>
        <dbReference type="ChEBI" id="CHEBI:58914"/>
        <dbReference type="EC" id="2.5.1.74"/>
    </reaction>
</comment>
<feature type="transmembrane region" description="Helical" evidence="8">
    <location>
        <begin position="227"/>
        <end position="244"/>
    </location>
</feature>
<evidence type="ECO:0000256" key="6">
    <source>
        <dbReference type="ARBA" id="ARBA00022989"/>
    </source>
</evidence>
<comment type="caution">
    <text evidence="10">The sequence shown here is derived from an EMBL/GenBank/DDBJ whole genome shotgun (WGS) entry which is preliminary data.</text>
</comment>
<comment type="similarity">
    <text evidence="8">Belongs to the MenA family. Type 1 subfamily.</text>
</comment>
<evidence type="ECO:0000256" key="4">
    <source>
        <dbReference type="ARBA" id="ARBA00022679"/>
    </source>
</evidence>
<dbReference type="Proteomes" id="UP000283255">
    <property type="component" value="Unassembled WGS sequence"/>
</dbReference>
<dbReference type="PANTHER" id="PTHR13929">
    <property type="entry name" value="1,4-DIHYDROXY-2-NAPHTHOATE OCTAPRENYLTRANSFERASE"/>
    <property type="match status" value="1"/>
</dbReference>
<protein>
    <recommendedName>
        <fullName evidence="8 9">1,4-dihydroxy-2-naphthoate octaprenyltransferase</fullName>
        <shortName evidence="8">DHNA-octaprenyltransferase</shortName>
        <ecNumber evidence="8 9">2.5.1.74</ecNumber>
    </recommendedName>
</protein>
<dbReference type="GO" id="GO:0009234">
    <property type="term" value="P:menaquinone biosynthetic process"/>
    <property type="evidence" value="ECO:0007669"/>
    <property type="project" value="UniProtKB-UniRule"/>
</dbReference>
<feature type="transmembrane region" description="Helical" evidence="8">
    <location>
        <begin position="179"/>
        <end position="198"/>
    </location>
</feature>
<dbReference type="PIRSF" id="PIRSF005355">
    <property type="entry name" value="UBIAD1"/>
    <property type="match status" value="1"/>
</dbReference>
<dbReference type="InterPro" id="IPR044878">
    <property type="entry name" value="UbiA_sf"/>
</dbReference>
<reference evidence="10 11" key="1">
    <citation type="submission" date="2018-09" db="EMBL/GenBank/DDBJ databases">
        <authorList>
            <person name="Wang F."/>
        </authorList>
    </citation>
    <scope>NUCLEOTIDE SEQUENCE [LARGE SCALE GENOMIC DNA]</scope>
    <source>
        <strain evidence="10 11">PLHSC7-2</strain>
    </source>
</reference>
<comment type="pathway">
    <text evidence="8">Quinol/quinone metabolism; menaquinone biosynthesis; menaquinol from 1,4-dihydroxy-2-naphthoate: step 1/2.</text>
</comment>
<evidence type="ECO:0000256" key="9">
    <source>
        <dbReference type="NCBIfam" id="TIGR00751"/>
    </source>
</evidence>
<keyword evidence="3 8" id="KW-1003">Cell membrane</keyword>
<dbReference type="Gene3D" id="1.20.120.1780">
    <property type="entry name" value="UbiA prenyltransferase"/>
    <property type="match status" value="1"/>
</dbReference>
<dbReference type="InterPro" id="IPR004657">
    <property type="entry name" value="MenA"/>
</dbReference>
<dbReference type="RefSeq" id="WP_119909902.1">
    <property type="nucleotide sequence ID" value="NZ_QZCH01000004.1"/>
</dbReference>
<keyword evidence="4 8" id="KW-0808">Transferase</keyword>
<evidence type="ECO:0000256" key="1">
    <source>
        <dbReference type="ARBA" id="ARBA00004141"/>
    </source>
</evidence>